<keyword evidence="2" id="KW-1185">Reference proteome</keyword>
<dbReference type="GeneID" id="25906198"/>
<dbReference type="AlphaFoldDB" id="A0A0L0FZL9"/>
<name>A0A0L0FZL9_9EUKA</name>
<evidence type="ECO:0000313" key="2">
    <source>
        <dbReference type="Proteomes" id="UP000054560"/>
    </source>
</evidence>
<dbReference type="EMBL" id="KQ241968">
    <property type="protein sequence ID" value="KNC82011.1"/>
    <property type="molecule type" value="Genomic_DNA"/>
</dbReference>
<evidence type="ECO:0000313" key="1">
    <source>
        <dbReference type="EMBL" id="KNC82011.1"/>
    </source>
</evidence>
<reference evidence="1 2" key="1">
    <citation type="submission" date="2011-02" db="EMBL/GenBank/DDBJ databases">
        <title>The Genome Sequence of Sphaeroforma arctica JP610.</title>
        <authorList>
            <consortium name="The Broad Institute Genome Sequencing Platform"/>
            <person name="Russ C."/>
            <person name="Cuomo C."/>
            <person name="Young S.K."/>
            <person name="Zeng Q."/>
            <person name="Gargeya S."/>
            <person name="Alvarado L."/>
            <person name="Berlin A."/>
            <person name="Chapman S.B."/>
            <person name="Chen Z."/>
            <person name="Freedman E."/>
            <person name="Gellesch M."/>
            <person name="Goldberg J."/>
            <person name="Griggs A."/>
            <person name="Gujja S."/>
            <person name="Heilman E."/>
            <person name="Heiman D."/>
            <person name="Howarth C."/>
            <person name="Mehta T."/>
            <person name="Neiman D."/>
            <person name="Pearson M."/>
            <person name="Roberts A."/>
            <person name="Saif S."/>
            <person name="Shea T."/>
            <person name="Shenoy N."/>
            <person name="Sisk P."/>
            <person name="Stolte C."/>
            <person name="Sykes S."/>
            <person name="White J."/>
            <person name="Yandava C."/>
            <person name="Burger G."/>
            <person name="Gray M.W."/>
            <person name="Holland P.W.H."/>
            <person name="King N."/>
            <person name="Lang F.B.F."/>
            <person name="Roger A.J."/>
            <person name="Ruiz-Trillo I."/>
            <person name="Haas B."/>
            <person name="Nusbaum C."/>
            <person name="Birren B."/>
        </authorList>
    </citation>
    <scope>NUCLEOTIDE SEQUENCE [LARGE SCALE GENOMIC DNA]</scope>
    <source>
        <strain evidence="1 2">JP610</strain>
    </source>
</reference>
<proteinExistence type="predicted"/>
<protein>
    <submittedName>
        <fullName evidence="1">Uncharacterized protein</fullName>
    </submittedName>
</protein>
<organism evidence="1 2">
    <name type="scientific">Sphaeroforma arctica JP610</name>
    <dbReference type="NCBI Taxonomy" id="667725"/>
    <lineage>
        <taxon>Eukaryota</taxon>
        <taxon>Ichthyosporea</taxon>
        <taxon>Ichthyophonida</taxon>
        <taxon>Sphaeroforma</taxon>
    </lineage>
</organism>
<sequence>MDKDERAKYMAYRKEKLSCYARLAATIMLAREFVDQSKDFRCTVNRSTFNPLRKSHMNALSVEMDKDERAKYMAYRKEKLSCYNPEKASRGLKMDQVLDWLDEETNE</sequence>
<accession>A0A0L0FZL9</accession>
<dbReference type="RefSeq" id="XP_014155913.1">
    <property type="nucleotide sequence ID" value="XM_014300438.1"/>
</dbReference>
<dbReference type="Proteomes" id="UP000054560">
    <property type="component" value="Unassembled WGS sequence"/>
</dbReference>
<gene>
    <name evidence="1" type="ORF">SARC_05694</name>
</gene>